<organism evidence="1 2">
    <name type="scientific">Corynebacterium xerosis</name>
    <dbReference type="NCBI Taxonomy" id="1725"/>
    <lineage>
        <taxon>Bacteria</taxon>
        <taxon>Bacillati</taxon>
        <taxon>Actinomycetota</taxon>
        <taxon>Actinomycetes</taxon>
        <taxon>Mycobacteriales</taxon>
        <taxon>Corynebacteriaceae</taxon>
        <taxon>Corynebacterium</taxon>
    </lineage>
</organism>
<protein>
    <submittedName>
        <fullName evidence="1">Uncharacterized protein</fullName>
    </submittedName>
</protein>
<gene>
    <name evidence="1" type="ORF">CJ204_12650</name>
</gene>
<comment type="caution">
    <text evidence="1">The sequence shown here is derived from an EMBL/GenBank/DDBJ whole genome shotgun (WGS) entry which is preliminary data.</text>
</comment>
<evidence type="ECO:0000313" key="2">
    <source>
        <dbReference type="Proteomes" id="UP000235363"/>
    </source>
</evidence>
<accession>A0A2N6SVP3</accession>
<dbReference type="AlphaFoldDB" id="A0A2N6SVP3"/>
<dbReference type="Proteomes" id="UP000235363">
    <property type="component" value="Unassembled WGS sequence"/>
</dbReference>
<proteinExistence type="predicted"/>
<sequence>MQLIPVGRYSRQVTKAEAIGSGACGDLVDDLLADAEVDRCVVWAGDVLIWVRDSQGETF</sequence>
<reference evidence="1 2" key="1">
    <citation type="submission" date="2017-09" db="EMBL/GenBank/DDBJ databases">
        <title>Bacterial strain isolated from the female urinary microbiota.</title>
        <authorList>
            <person name="Thomas-White K."/>
            <person name="Kumar N."/>
            <person name="Forster S."/>
            <person name="Putonti C."/>
            <person name="Lawley T."/>
            <person name="Wolfe A.J."/>
        </authorList>
    </citation>
    <scope>NUCLEOTIDE SEQUENCE [LARGE SCALE GENOMIC DNA]</scope>
    <source>
        <strain evidence="1 2">UMB0908</strain>
    </source>
</reference>
<dbReference type="EMBL" id="PNHF01000043">
    <property type="protein sequence ID" value="PMC61140.1"/>
    <property type="molecule type" value="Genomic_DNA"/>
</dbReference>
<name>A0A2N6SVP3_9CORY</name>
<evidence type="ECO:0000313" key="1">
    <source>
        <dbReference type="EMBL" id="PMC61140.1"/>
    </source>
</evidence>